<protein>
    <submittedName>
        <fullName evidence="10">Aldehyde:ferredoxin oxidoreductase</fullName>
    </submittedName>
</protein>
<dbReference type="EMBL" id="QXIS01000013">
    <property type="protein sequence ID" value="RIE06423.1"/>
    <property type="molecule type" value="Genomic_DNA"/>
</dbReference>
<keyword evidence="11" id="KW-1185">Reference proteome</keyword>
<dbReference type="GO" id="GO:0051539">
    <property type="term" value="F:4 iron, 4 sulfur cluster binding"/>
    <property type="evidence" value="ECO:0007669"/>
    <property type="project" value="UniProtKB-KW"/>
</dbReference>
<dbReference type="Pfam" id="PF02730">
    <property type="entry name" value="AFOR_N"/>
    <property type="match status" value="1"/>
</dbReference>
<dbReference type="InterPro" id="IPR013985">
    <property type="entry name" value="Ald_Fedxn_OxRdtase_dom3"/>
</dbReference>
<dbReference type="Gene3D" id="1.10.569.10">
    <property type="entry name" value="Aldehyde Ferredoxin Oxidoreductase Protein, subunit A, domain 2"/>
    <property type="match status" value="1"/>
</dbReference>
<dbReference type="InterPro" id="IPR036021">
    <property type="entry name" value="Tungsten_al_ferr_oxy-like_C"/>
</dbReference>
<evidence type="ECO:0000256" key="1">
    <source>
        <dbReference type="ARBA" id="ARBA00001966"/>
    </source>
</evidence>
<dbReference type="SMART" id="SM00790">
    <property type="entry name" value="AFOR_N"/>
    <property type="match status" value="1"/>
</dbReference>
<evidence type="ECO:0000313" key="10">
    <source>
        <dbReference type="EMBL" id="RIE06423.1"/>
    </source>
</evidence>
<sequence>MRQAHKILATYSYKPARINKGYTDRRLYVNLTTNVIEERAIDPMVKEKFTGGRGYGLYYLWQAVKPTTHWNDPENELIFCAGPLTGITQYPGAGKMHSVTISPETGVPVDNNGGGYLAPYMKFSGFDAIEVQGKAEEDVIIFIDGNKGLATIETAPEEPDNSCDLPEVLHEMYADGAGDRKNVSVAVSGTGAEHSLLGLIHVSYWDAKRNHTRLKQLARGGPGTVFRDKKIKALVVHFSGTTPLINNPADLEPIKTAGSRMNKEILTLDHTHSRMREIGTANTVEILDKVDVLPVKNFKFGSDARTVDIRSDVWFRLISQDMPDGCWLGCTMSCAHGIDTVQLKTGPLKGQKVLIDGPEYETVGGLGSNTGSFDPLFVAEASFYCDYYGIDLVGFATTLAFLMECYENGIINKEITGGLDLHFGSDMDALELIHQLGEGHGFGVVAGLGVHRLKKLLAEQYHANADFLNDIGMEIKGMEVSEYMSKDSLAQQAGYAMATKGPQHDEAWLIFMDQVKGQLPTFDDKAEALSFFPLFRTWFSLMGLCKLPWNDSEPRDNRDKYTGMQAAKIPEHIENYLLLYKGMTGVALDLDGLLAQSKRVYDFQRVFNLRMGHGTREDDWMPYRGMGPVTEEEYLSREERYEKQLTEAAHVDIAGMSLQQKMAALREYRESQYRQLQDAVYTRRGWDADGVPTLETVKADGIDFPEIVDLIGKHAHKA</sequence>
<dbReference type="SUPFAM" id="SSF56228">
    <property type="entry name" value="Aldehyde ferredoxin oxidoreductase, N-terminal domain"/>
    <property type="match status" value="1"/>
</dbReference>
<gene>
    <name evidence="10" type="ORF">SMC7_02435</name>
</gene>
<dbReference type="GO" id="GO:0016625">
    <property type="term" value="F:oxidoreductase activity, acting on the aldehyde or oxo group of donors, iron-sulfur protein as acceptor"/>
    <property type="evidence" value="ECO:0007669"/>
    <property type="project" value="InterPro"/>
</dbReference>
<keyword evidence="6" id="KW-0408">Iron</keyword>
<dbReference type="Proteomes" id="UP000266328">
    <property type="component" value="Unassembled WGS sequence"/>
</dbReference>
<dbReference type="InterPro" id="IPR013983">
    <property type="entry name" value="Ald_Fedxn_OxRdtase_N"/>
</dbReference>
<keyword evidence="4" id="KW-0479">Metal-binding</keyword>
<reference evidence="10 11" key="1">
    <citation type="submission" date="2018-09" db="EMBL/GenBank/DDBJ databases">
        <title>Discovery and Ecogenomic Context for Candidatus Cryosericales, a Global Caldiserica Order Active in Thawing Permafrost.</title>
        <authorList>
            <person name="Martinez M.A."/>
            <person name="Woodcroft B.J."/>
            <person name="Ignacio Espinoza J.C."/>
            <person name="Zayed A."/>
            <person name="Singleton C.M."/>
            <person name="Boyd J."/>
            <person name="Li Y.-F."/>
            <person name="Purvine S."/>
            <person name="Maughan H."/>
            <person name="Hodgkins S.B."/>
            <person name="Anderson D."/>
            <person name="Sederholm M."/>
            <person name="Temperton B."/>
            <person name="Saleska S.R."/>
            <person name="Tyson G.W."/>
            <person name="Rich V.I."/>
        </authorList>
    </citation>
    <scope>NUCLEOTIDE SEQUENCE [LARGE SCALE GENOMIC DNA]</scope>
    <source>
        <strain evidence="10 11">SMC7</strain>
    </source>
</reference>
<feature type="domain" description="Aldehyde ferredoxin oxidoreductase N-terminal" evidence="9">
    <location>
        <begin position="22"/>
        <end position="242"/>
    </location>
</feature>
<keyword evidence="7" id="KW-0411">Iron-sulfur</keyword>
<keyword evidence="5" id="KW-0560">Oxidoreductase</keyword>
<evidence type="ECO:0000256" key="8">
    <source>
        <dbReference type="ARBA" id="ARBA00049934"/>
    </source>
</evidence>
<dbReference type="Gene3D" id="1.10.599.10">
    <property type="entry name" value="Aldehyde Ferredoxin Oxidoreductase Protein, subunit A, domain 3"/>
    <property type="match status" value="1"/>
</dbReference>
<dbReference type="GO" id="GO:0046872">
    <property type="term" value="F:metal ion binding"/>
    <property type="evidence" value="ECO:0007669"/>
    <property type="project" value="UniProtKB-KW"/>
</dbReference>
<evidence type="ECO:0000256" key="6">
    <source>
        <dbReference type="ARBA" id="ARBA00023004"/>
    </source>
</evidence>
<dbReference type="Pfam" id="PF01314">
    <property type="entry name" value="AFOR_C"/>
    <property type="match status" value="1"/>
</dbReference>
<dbReference type="GO" id="GO:0009055">
    <property type="term" value="F:electron transfer activity"/>
    <property type="evidence" value="ECO:0007669"/>
    <property type="project" value="InterPro"/>
</dbReference>
<dbReference type="InterPro" id="IPR013984">
    <property type="entry name" value="Ald_Fedxn_OxRdtase_dom2"/>
</dbReference>
<comment type="cofactor">
    <cofactor evidence="8">
        <name>tungstopterin</name>
        <dbReference type="ChEBI" id="CHEBI:30402"/>
    </cofactor>
</comment>
<proteinExistence type="inferred from homology"/>
<evidence type="ECO:0000313" key="11">
    <source>
        <dbReference type="Proteomes" id="UP000266328"/>
    </source>
</evidence>
<evidence type="ECO:0000256" key="4">
    <source>
        <dbReference type="ARBA" id="ARBA00022723"/>
    </source>
</evidence>
<comment type="cofactor">
    <cofactor evidence="1">
        <name>[4Fe-4S] cluster</name>
        <dbReference type="ChEBI" id="CHEBI:49883"/>
    </cofactor>
</comment>
<comment type="similarity">
    <text evidence="2">Belongs to the AOR/FOR family.</text>
</comment>
<dbReference type="SUPFAM" id="SSF48310">
    <property type="entry name" value="Aldehyde ferredoxin oxidoreductase, C-terminal domains"/>
    <property type="match status" value="1"/>
</dbReference>
<name>A0A398CV77_9BACT</name>
<keyword evidence="3" id="KW-0004">4Fe-4S</keyword>
<dbReference type="PANTHER" id="PTHR30038">
    <property type="entry name" value="ALDEHYDE FERREDOXIN OXIDOREDUCTASE"/>
    <property type="match status" value="1"/>
</dbReference>
<dbReference type="OrthoDB" id="9763894at2"/>
<evidence type="ECO:0000256" key="5">
    <source>
        <dbReference type="ARBA" id="ARBA00023002"/>
    </source>
</evidence>
<comment type="caution">
    <text evidence="10">The sequence shown here is derived from an EMBL/GenBank/DDBJ whole genome shotgun (WGS) entry which is preliminary data.</text>
</comment>
<evidence type="ECO:0000256" key="3">
    <source>
        <dbReference type="ARBA" id="ARBA00022485"/>
    </source>
</evidence>
<dbReference type="AlphaFoldDB" id="A0A398CV77"/>
<accession>A0A398CV77</accession>
<dbReference type="InterPro" id="IPR036503">
    <property type="entry name" value="Ald_Fedxn_OxRdtase_N_sf"/>
</dbReference>
<dbReference type="InterPro" id="IPR051919">
    <property type="entry name" value="W-dependent_AOR"/>
</dbReference>
<evidence type="ECO:0000259" key="9">
    <source>
        <dbReference type="SMART" id="SM00790"/>
    </source>
</evidence>
<dbReference type="PANTHER" id="PTHR30038:SF0">
    <property type="entry name" value="TUNGSTEN-CONTAINING ALDEHYDE FERREDOXIN OXIDOREDUCTASE"/>
    <property type="match status" value="1"/>
</dbReference>
<dbReference type="Gene3D" id="3.60.9.10">
    <property type="entry name" value="Aldehyde ferredoxin oxidoreductase, N-terminal domain"/>
    <property type="match status" value="1"/>
</dbReference>
<dbReference type="InterPro" id="IPR001203">
    <property type="entry name" value="OxRdtase_Ald_Fedxn_C"/>
</dbReference>
<organism evidence="10 11">
    <name type="scientific">Candidatus Cryosericum terrychapinii</name>
    <dbReference type="NCBI Taxonomy" id="2290919"/>
    <lineage>
        <taxon>Bacteria</taxon>
        <taxon>Pseudomonadati</taxon>
        <taxon>Caldisericota/Cryosericota group</taxon>
        <taxon>Candidatus Cryosericota</taxon>
        <taxon>Candidatus Cryosericia</taxon>
        <taxon>Candidatus Cryosericales</taxon>
        <taxon>Candidatus Cryosericaceae</taxon>
        <taxon>Candidatus Cryosericum</taxon>
    </lineage>
</organism>
<evidence type="ECO:0000256" key="2">
    <source>
        <dbReference type="ARBA" id="ARBA00011032"/>
    </source>
</evidence>
<evidence type="ECO:0000256" key="7">
    <source>
        <dbReference type="ARBA" id="ARBA00023014"/>
    </source>
</evidence>